<evidence type="ECO:0000256" key="1">
    <source>
        <dbReference type="ARBA" id="ARBA00001971"/>
    </source>
</evidence>
<evidence type="ECO:0000256" key="6">
    <source>
        <dbReference type="ARBA" id="ARBA00023004"/>
    </source>
</evidence>
<dbReference type="PANTHER" id="PTHR24306">
    <property type="match status" value="1"/>
</dbReference>
<dbReference type="GO" id="GO:0004497">
    <property type="term" value="F:monooxygenase activity"/>
    <property type="evidence" value="ECO:0007669"/>
    <property type="project" value="InterPro"/>
</dbReference>
<evidence type="ECO:0000256" key="4">
    <source>
        <dbReference type="ARBA" id="ARBA00022516"/>
    </source>
</evidence>
<evidence type="ECO:0000256" key="7">
    <source>
        <dbReference type="PIRSR" id="PIRSR602403-1"/>
    </source>
</evidence>
<dbReference type="GO" id="GO:0005789">
    <property type="term" value="C:endoplasmic reticulum membrane"/>
    <property type="evidence" value="ECO:0007669"/>
    <property type="project" value="UniProtKB-SubCell"/>
</dbReference>
<keyword evidence="7" id="KW-0349">Heme</keyword>
<reference evidence="8 9" key="1">
    <citation type="submission" date="2023-11" db="EMBL/GenBank/DDBJ databases">
        <title>An acidophilic fungus is an integral part of prey digestion in a carnivorous sundew plant.</title>
        <authorList>
            <person name="Tsai I.J."/>
        </authorList>
    </citation>
    <scope>NUCLEOTIDE SEQUENCE [LARGE SCALE GENOMIC DNA]</scope>
    <source>
        <strain evidence="8">169a</strain>
    </source>
</reference>
<proteinExistence type="inferred from homology"/>
<dbReference type="AlphaFoldDB" id="A0AAQ3LZP4"/>
<gene>
    <name evidence="8" type="ORF">R9X50_00184100</name>
</gene>
<dbReference type="PRINTS" id="PR00465">
    <property type="entry name" value="EP450IV"/>
</dbReference>
<dbReference type="GO" id="GO:0016705">
    <property type="term" value="F:oxidoreductase activity, acting on paired donors, with incorporation or reduction of molecular oxygen"/>
    <property type="evidence" value="ECO:0007669"/>
    <property type="project" value="InterPro"/>
</dbReference>
<evidence type="ECO:0000256" key="3">
    <source>
        <dbReference type="ARBA" id="ARBA00010617"/>
    </source>
</evidence>
<dbReference type="Pfam" id="PF00067">
    <property type="entry name" value="p450"/>
    <property type="match status" value="1"/>
</dbReference>
<comment type="cofactor">
    <cofactor evidence="1 7">
        <name>heme</name>
        <dbReference type="ChEBI" id="CHEBI:30413"/>
    </cofactor>
</comment>
<organism evidence="8 9">
    <name type="scientific">Acrodontium crateriforme</name>
    <dbReference type="NCBI Taxonomy" id="150365"/>
    <lineage>
        <taxon>Eukaryota</taxon>
        <taxon>Fungi</taxon>
        <taxon>Dikarya</taxon>
        <taxon>Ascomycota</taxon>
        <taxon>Pezizomycotina</taxon>
        <taxon>Dothideomycetes</taxon>
        <taxon>Dothideomycetidae</taxon>
        <taxon>Mycosphaerellales</taxon>
        <taxon>Teratosphaeriaceae</taxon>
        <taxon>Acrodontium</taxon>
    </lineage>
</organism>
<dbReference type="Proteomes" id="UP001303373">
    <property type="component" value="Chromosome 2"/>
</dbReference>
<keyword evidence="4" id="KW-0444">Lipid biosynthesis</keyword>
<dbReference type="PANTHER" id="PTHR24306:SF7">
    <property type="entry name" value="AHBB"/>
    <property type="match status" value="1"/>
</dbReference>
<evidence type="ECO:0000256" key="5">
    <source>
        <dbReference type="ARBA" id="ARBA00022723"/>
    </source>
</evidence>
<keyword evidence="4" id="KW-0443">Lipid metabolism</keyword>
<dbReference type="InterPro" id="IPR001128">
    <property type="entry name" value="Cyt_P450"/>
</dbReference>
<keyword evidence="5 7" id="KW-0479">Metal-binding</keyword>
<dbReference type="GO" id="GO:0005506">
    <property type="term" value="F:iron ion binding"/>
    <property type="evidence" value="ECO:0007669"/>
    <property type="project" value="InterPro"/>
</dbReference>
<feature type="binding site" description="axial binding residue" evidence="7">
    <location>
        <position position="513"/>
    </location>
    <ligand>
        <name>heme</name>
        <dbReference type="ChEBI" id="CHEBI:30413"/>
    </ligand>
    <ligandPart>
        <name>Fe</name>
        <dbReference type="ChEBI" id="CHEBI:18248"/>
    </ligandPart>
</feature>
<dbReference type="Gene3D" id="1.10.630.10">
    <property type="entry name" value="Cytochrome P450"/>
    <property type="match status" value="1"/>
</dbReference>
<dbReference type="InterPro" id="IPR002403">
    <property type="entry name" value="Cyt_P450_E_grp-IV"/>
</dbReference>
<dbReference type="CDD" id="cd11040">
    <property type="entry name" value="CYP7_CYP8-like"/>
    <property type="match status" value="1"/>
</dbReference>
<evidence type="ECO:0008006" key="10">
    <source>
        <dbReference type="Google" id="ProtNLM"/>
    </source>
</evidence>
<name>A0AAQ3LZP4_9PEZI</name>
<dbReference type="InterPro" id="IPR036396">
    <property type="entry name" value="Cyt_P450_sf"/>
</dbReference>
<evidence type="ECO:0000313" key="9">
    <source>
        <dbReference type="Proteomes" id="UP001303373"/>
    </source>
</evidence>
<protein>
    <recommendedName>
        <fullName evidence="10">Cytochrome P450</fullName>
    </recommendedName>
</protein>
<keyword evidence="9" id="KW-1185">Reference proteome</keyword>
<accession>A0AAQ3LZP4</accession>
<keyword evidence="6 7" id="KW-0408">Iron</keyword>
<evidence type="ECO:0000256" key="2">
    <source>
        <dbReference type="ARBA" id="ARBA00004389"/>
    </source>
</evidence>
<dbReference type="SUPFAM" id="SSF48264">
    <property type="entry name" value="Cytochrome P450"/>
    <property type="match status" value="1"/>
</dbReference>
<sequence>MAGFDDFSPVDGQAGLQNAYGKYRLTHPSAWMICGALLFLVLATRFISGRRAESVQVNDTTQTVPAVPYWLPFLGHIPSMATDADRFVKGLRTSYAQGIFALNFGGTRHNVMYTPGLATALLNQKHTFADSDKVARGLMQSVFGFPAQEMDKYDAALADLMTCYKYLTSDPELGDMVRRTADRLRVTVKDLVTFNDSVVDQMQWERSSDVRITKDKRGKQVMEASLLPLIRDYTAHTANPAIMGTDFLANFPEFFDHMWNFDRGFLLLATGLPRWAPIPMLTRAHIARKRLLDTIGVYHEAMEKEANGEDPGPKWTSLDDAGKLVQARMEVYRKHKLSIRARASLENSLMWASNANSDMLVFWMINRIYADKALLEMIREEIAPFAQLVEPEQEFKVDEPPRFESFDVEGLCNQCPLLKSCYVECLRLDTASWSLKVVQQDFVLQSRDKEERGWLLRKGDYAHAAHDLHNTDPKHFQDPLVFKADRHIKEDDDKKKTADLGSIRPYGGGTSMCKGRVFAFKECMMFTAAIVSMWEIESAGGGPWKMPRHRKATGVYGTSDNPRVWLRRRVLEKPGTIDANM</sequence>
<dbReference type="GO" id="GO:0020037">
    <property type="term" value="F:heme binding"/>
    <property type="evidence" value="ECO:0007669"/>
    <property type="project" value="InterPro"/>
</dbReference>
<evidence type="ECO:0000313" key="8">
    <source>
        <dbReference type="EMBL" id="WPG99036.1"/>
    </source>
</evidence>
<comment type="similarity">
    <text evidence="3">Belongs to the cytochrome P450 family.</text>
</comment>
<dbReference type="EMBL" id="CP138581">
    <property type="protein sequence ID" value="WPG99036.1"/>
    <property type="molecule type" value="Genomic_DNA"/>
</dbReference>
<comment type="subcellular location">
    <subcellularLocation>
        <location evidence="2">Endoplasmic reticulum membrane</location>
        <topology evidence="2">Single-pass membrane protein</topology>
    </subcellularLocation>
</comment>